<keyword evidence="4 7" id="KW-0812">Transmembrane</keyword>
<evidence type="ECO:0000256" key="2">
    <source>
        <dbReference type="ARBA" id="ARBA00008017"/>
    </source>
</evidence>
<keyword evidence="5 7" id="KW-1133">Transmembrane helix</keyword>
<dbReference type="InterPro" id="IPR010920">
    <property type="entry name" value="LSM_dom_sf"/>
</dbReference>
<evidence type="ECO:0000259" key="8">
    <source>
        <dbReference type="Pfam" id="PF00924"/>
    </source>
</evidence>
<proteinExistence type="inferred from homology"/>
<dbReference type="PANTHER" id="PTHR30221">
    <property type="entry name" value="SMALL-CONDUCTANCE MECHANOSENSITIVE CHANNEL"/>
    <property type="match status" value="1"/>
</dbReference>
<dbReference type="Pfam" id="PF00924">
    <property type="entry name" value="MS_channel_2nd"/>
    <property type="match status" value="1"/>
</dbReference>
<feature type="transmembrane region" description="Helical" evidence="7">
    <location>
        <begin position="28"/>
        <end position="49"/>
    </location>
</feature>
<evidence type="ECO:0000256" key="7">
    <source>
        <dbReference type="SAM" id="Phobius"/>
    </source>
</evidence>
<evidence type="ECO:0000256" key="5">
    <source>
        <dbReference type="ARBA" id="ARBA00022989"/>
    </source>
</evidence>
<dbReference type="InterPro" id="IPR011066">
    <property type="entry name" value="MscS_channel_C_sf"/>
</dbReference>
<dbReference type="Gene3D" id="1.10.287.1260">
    <property type="match status" value="1"/>
</dbReference>
<keyword evidence="3" id="KW-1003">Cell membrane</keyword>
<comment type="similarity">
    <text evidence="2">Belongs to the MscS (TC 1.A.23) family.</text>
</comment>
<dbReference type="InterPro" id="IPR045275">
    <property type="entry name" value="MscS_archaea/bacteria_type"/>
</dbReference>
<evidence type="ECO:0000313" key="10">
    <source>
        <dbReference type="Proteomes" id="UP001302978"/>
    </source>
</evidence>
<accession>A0AA96V7N2</accession>
<name>A0AA96V7N2_9EURY</name>
<dbReference type="PANTHER" id="PTHR30221:SF1">
    <property type="entry name" value="SMALL-CONDUCTANCE MECHANOSENSITIVE CHANNEL"/>
    <property type="match status" value="1"/>
</dbReference>
<dbReference type="EMBL" id="CP131059">
    <property type="protein sequence ID" value="WNY23011.1"/>
    <property type="molecule type" value="Genomic_DNA"/>
</dbReference>
<dbReference type="InterPro" id="IPR011014">
    <property type="entry name" value="MscS_channel_TM-2"/>
</dbReference>
<dbReference type="KEGG" id="mehf:MmiHf6_03070"/>
<dbReference type="SUPFAM" id="SSF50182">
    <property type="entry name" value="Sm-like ribonucleoproteins"/>
    <property type="match status" value="1"/>
</dbReference>
<organism evidence="9 10">
    <name type="scientific">Methanimicrococcus hongohii</name>
    <dbReference type="NCBI Taxonomy" id="3028295"/>
    <lineage>
        <taxon>Archaea</taxon>
        <taxon>Methanobacteriati</taxon>
        <taxon>Methanobacteriota</taxon>
        <taxon>Stenosarchaea group</taxon>
        <taxon>Methanomicrobia</taxon>
        <taxon>Methanosarcinales</taxon>
        <taxon>Methanosarcinaceae</taxon>
        <taxon>Methanimicrococcus</taxon>
    </lineage>
</organism>
<gene>
    <name evidence="9" type="ORF">MmiHf6_03070</name>
</gene>
<dbReference type="AlphaFoldDB" id="A0AA96V7N2"/>
<evidence type="ECO:0000256" key="6">
    <source>
        <dbReference type="ARBA" id="ARBA00023136"/>
    </source>
</evidence>
<dbReference type="SUPFAM" id="SSF82689">
    <property type="entry name" value="Mechanosensitive channel protein MscS (YggB), C-terminal domain"/>
    <property type="match status" value="1"/>
</dbReference>
<dbReference type="InterPro" id="IPR006685">
    <property type="entry name" value="MscS_channel_2nd"/>
</dbReference>
<sequence>MALLVDVNLLERFETTINNMIKYFIDNLPELVFCFIIFLVTVFVAKIVENRINKYSGKIQKRMRMDPTKFTMLKHVAVGFVYIVGLIIIFYTIPSLKSLSTTLLASVGLLGIVIGIAAQDTFGNILSGIALVFFQPFRVGDLITVGGYYGRVTDINLRQTTLLTSDDRVILIPNSVLNKETVINWTLDDPVVQWSFTVQISNNSDVDTARQILIEEAKKNPNVLTREVMVRKRPDILSVIRARVSGMDEKGTLLLLDFWVNDRDNAYSTEYAIREGILKRFAEEPAVSLPSTQIALATYEPLNVSVQNESH</sequence>
<evidence type="ECO:0000256" key="3">
    <source>
        <dbReference type="ARBA" id="ARBA00022475"/>
    </source>
</evidence>
<evidence type="ECO:0000256" key="4">
    <source>
        <dbReference type="ARBA" id="ARBA00022692"/>
    </source>
</evidence>
<protein>
    <recommendedName>
        <fullName evidence="8">Mechanosensitive ion channel MscS domain-containing protein</fullName>
    </recommendedName>
</protein>
<reference evidence="9 10" key="1">
    <citation type="submission" date="2023-07" db="EMBL/GenBank/DDBJ databases">
        <title>Closed genoem sequence of Methanomicrococcus sp. Hf6.</title>
        <authorList>
            <person name="Poehlein A."/>
            <person name="Protasov E."/>
            <person name="Platt K."/>
            <person name="Reeh H."/>
            <person name="Daniel R."/>
            <person name="Brune A."/>
        </authorList>
    </citation>
    <scope>NUCLEOTIDE SEQUENCE [LARGE SCALE GENOMIC DNA]</scope>
    <source>
        <strain evidence="9 10">Hf6</strain>
    </source>
</reference>
<dbReference type="Gene3D" id="3.30.70.100">
    <property type="match status" value="1"/>
</dbReference>
<dbReference type="SUPFAM" id="SSF82861">
    <property type="entry name" value="Mechanosensitive channel protein MscS (YggB), transmembrane region"/>
    <property type="match status" value="1"/>
</dbReference>
<feature type="domain" description="Mechanosensitive ion channel MscS" evidence="8">
    <location>
        <begin position="120"/>
        <end position="186"/>
    </location>
</feature>
<dbReference type="GO" id="GO:0008381">
    <property type="term" value="F:mechanosensitive monoatomic ion channel activity"/>
    <property type="evidence" value="ECO:0007669"/>
    <property type="project" value="InterPro"/>
</dbReference>
<dbReference type="GO" id="GO:0005886">
    <property type="term" value="C:plasma membrane"/>
    <property type="evidence" value="ECO:0007669"/>
    <property type="project" value="UniProtKB-SubCell"/>
</dbReference>
<dbReference type="Proteomes" id="UP001302978">
    <property type="component" value="Chromosome"/>
</dbReference>
<feature type="transmembrane region" description="Helical" evidence="7">
    <location>
        <begin position="70"/>
        <end position="93"/>
    </location>
</feature>
<keyword evidence="10" id="KW-1185">Reference proteome</keyword>
<dbReference type="InterPro" id="IPR023408">
    <property type="entry name" value="MscS_beta-dom_sf"/>
</dbReference>
<evidence type="ECO:0000313" key="9">
    <source>
        <dbReference type="EMBL" id="WNY23011.1"/>
    </source>
</evidence>
<feature type="transmembrane region" description="Helical" evidence="7">
    <location>
        <begin position="99"/>
        <end position="118"/>
    </location>
</feature>
<comment type="subcellular location">
    <subcellularLocation>
        <location evidence="1">Cell membrane</location>
        <topology evidence="1">Multi-pass membrane protein</topology>
    </subcellularLocation>
</comment>
<evidence type="ECO:0000256" key="1">
    <source>
        <dbReference type="ARBA" id="ARBA00004651"/>
    </source>
</evidence>
<dbReference type="Gene3D" id="2.30.30.60">
    <property type="match status" value="1"/>
</dbReference>
<keyword evidence="6 7" id="KW-0472">Membrane</keyword>